<protein>
    <recommendedName>
        <fullName evidence="5">Secreted protein</fullName>
    </recommendedName>
</protein>
<dbReference type="eggNOG" id="ENOG5030WHB">
    <property type="taxonomic scope" value="Bacteria"/>
</dbReference>
<dbReference type="Proteomes" id="UP000215043">
    <property type="component" value="Chromosome"/>
</dbReference>
<evidence type="ECO:0000313" key="3">
    <source>
        <dbReference type="Proteomes" id="UP000029737"/>
    </source>
</evidence>
<dbReference type="OrthoDB" id="5196348at2"/>
<name>A0A099DBH5_9ACTN</name>
<evidence type="ECO:0000313" key="4">
    <source>
        <dbReference type="Proteomes" id="UP000215043"/>
    </source>
</evidence>
<dbReference type="EMBL" id="CP022752">
    <property type="protein sequence ID" value="ASU80562.1"/>
    <property type="molecule type" value="Genomic_DNA"/>
</dbReference>
<dbReference type="AlphaFoldDB" id="A0A099DBH5"/>
<evidence type="ECO:0000313" key="2">
    <source>
        <dbReference type="EMBL" id="KGI82760.1"/>
    </source>
</evidence>
<accession>A0A099DBH5</accession>
<reference evidence="2 3" key="1">
    <citation type="journal article" date="2014" name="PLoS ONE">
        <title>Identification and Characterization of a New Erythromycin Biosynthetic Gene Cluster in Actinopolyspora erythraea YIM90600, a Novel Erythronolide-Producing Halophilic Actinomycete Isolated from Salt Field.</title>
        <authorList>
            <person name="Chen D."/>
            <person name="Feng J."/>
            <person name="Huang L."/>
            <person name="Zhang Q."/>
            <person name="Wu J."/>
            <person name="Zhu X."/>
            <person name="Duan Y."/>
            <person name="Xu Z."/>
        </authorList>
    </citation>
    <scope>NUCLEOTIDE SEQUENCE [LARGE SCALE GENOMIC DNA]</scope>
    <source>
        <strain evidence="2 3">YIM90600</strain>
    </source>
</reference>
<keyword evidence="3" id="KW-1185">Reference proteome</keyword>
<dbReference type="EMBL" id="JPMV01000009">
    <property type="protein sequence ID" value="KGI82760.1"/>
    <property type="molecule type" value="Genomic_DNA"/>
</dbReference>
<reference evidence="1 4" key="2">
    <citation type="submission" date="2017-08" db="EMBL/GenBank/DDBJ databases">
        <title>The complete genome sequence of moderately halophilic actinomycete Actinopolyspora erythraea YIM 90600, the producer of novel erythromycin, novel actinopolysporins A-C and tubercidin.</title>
        <authorList>
            <person name="Yin M."/>
            <person name="Tang S."/>
        </authorList>
    </citation>
    <scope>NUCLEOTIDE SEQUENCE [LARGE SCALE GENOMIC DNA]</scope>
    <source>
        <strain evidence="1 4">YIM 90600</strain>
    </source>
</reference>
<evidence type="ECO:0008006" key="5">
    <source>
        <dbReference type="Google" id="ProtNLM"/>
    </source>
</evidence>
<proteinExistence type="predicted"/>
<dbReference type="HOGENOM" id="CLU_2535032_0_0_11"/>
<sequence length="92" mass="10182">MRPLFPRSPVFLVLAATEADHHYGQPPRLHALEHHPANYTASWVLSLCRMRLGLGEMLDIGAPEADPELCAPCCSTIAVSSFRGRVVRHAHQ</sequence>
<dbReference type="RefSeq" id="WP_043569796.1">
    <property type="nucleotide sequence ID" value="NZ_CP022752.1"/>
</dbReference>
<evidence type="ECO:0000313" key="1">
    <source>
        <dbReference type="EMBL" id="ASU80562.1"/>
    </source>
</evidence>
<gene>
    <name evidence="1" type="ORF">CDG81_22380</name>
    <name evidence="2" type="ORF">IL38_02465</name>
</gene>
<dbReference type="Proteomes" id="UP000029737">
    <property type="component" value="Unassembled WGS sequence"/>
</dbReference>
<organism evidence="1 4">
    <name type="scientific">Actinopolyspora erythraea</name>
    <dbReference type="NCBI Taxonomy" id="414996"/>
    <lineage>
        <taxon>Bacteria</taxon>
        <taxon>Bacillati</taxon>
        <taxon>Actinomycetota</taxon>
        <taxon>Actinomycetes</taxon>
        <taxon>Actinopolysporales</taxon>
        <taxon>Actinopolysporaceae</taxon>
        <taxon>Actinopolyspora</taxon>
    </lineage>
</organism>
<dbReference type="KEGG" id="aey:CDG81_22380"/>